<name>A0A840DPW0_9BACL</name>
<dbReference type="Proteomes" id="UP000559598">
    <property type="component" value="Unassembled WGS sequence"/>
</dbReference>
<accession>A0A840DPW0</accession>
<protein>
    <submittedName>
        <fullName evidence="1">Uncharacterized protein</fullName>
    </submittedName>
</protein>
<reference evidence="1 2" key="1">
    <citation type="submission" date="2020-08" db="EMBL/GenBank/DDBJ databases">
        <title>Genomic Encyclopedia of Type Strains, Phase IV (KMG-IV): sequencing the most valuable type-strain genomes for metagenomic binning, comparative biology and taxonomic classification.</title>
        <authorList>
            <person name="Goeker M."/>
        </authorList>
    </citation>
    <scope>NUCLEOTIDE SEQUENCE [LARGE SCALE GENOMIC DNA]</scope>
    <source>
        <strain evidence="1 2">DSM 17075</strain>
    </source>
</reference>
<sequence length="44" mass="5243">MKDMIKLPNETLTKAKELLQFAYEKGWDEEDLYVIAKIILAHYE</sequence>
<dbReference type="EMBL" id="JACIDE010000025">
    <property type="protein sequence ID" value="MBB4075104.1"/>
    <property type="molecule type" value="Genomic_DNA"/>
</dbReference>
<dbReference type="AlphaFoldDB" id="A0A840DPW0"/>
<proteinExistence type="predicted"/>
<comment type="caution">
    <text evidence="1">The sequence shown here is derived from an EMBL/GenBank/DDBJ whole genome shotgun (WGS) entry which is preliminary data.</text>
</comment>
<dbReference type="RefSeq" id="WP_260175148.1">
    <property type="nucleotide sequence ID" value="NZ_BMNP01000024.1"/>
</dbReference>
<keyword evidence="2" id="KW-1185">Reference proteome</keyword>
<organism evidence="1 2">
    <name type="scientific">Anoxybacteroides voinovskiense</name>
    <dbReference type="NCBI Taxonomy" id="230470"/>
    <lineage>
        <taxon>Bacteria</taxon>
        <taxon>Bacillati</taxon>
        <taxon>Bacillota</taxon>
        <taxon>Bacilli</taxon>
        <taxon>Bacillales</taxon>
        <taxon>Anoxybacillaceae</taxon>
        <taxon>Anoxybacteroides</taxon>
    </lineage>
</organism>
<gene>
    <name evidence="1" type="ORF">GGR02_002906</name>
</gene>
<evidence type="ECO:0000313" key="2">
    <source>
        <dbReference type="Proteomes" id="UP000559598"/>
    </source>
</evidence>
<evidence type="ECO:0000313" key="1">
    <source>
        <dbReference type="EMBL" id="MBB4075104.1"/>
    </source>
</evidence>